<dbReference type="EMBL" id="AENT01000030">
    <property type="protein sequence ID" value="EFR42203.1"/>
    <property type="molecule type" value="Genomic_DNA"/>
</dbReference>
<dbReference type="CDD" id="cd02573">
    <property type="entry name" value="PseudoU_synth_EcTruB"/>
    <property type="match status" value="1"/>
</dbReference>
<dbReference type="InterPro" id="IPR020103">
    <property type="entry name" value="PsdUridine_synth_cat_dom_sf"/>
</dbReference>
<name>E4LAI0_9FIRM</name>
<proteinExistence type="inferred from homology"/>
<dbReference type="GO" id="GO:0031119">
    <property type="term" value="P:tRNA pseudouridine synthesis"/>
    <property type="evidence" value="ECO:0007669"/>
    <property type="project" value="UniProtKB-UniRule"/>
</dbReference>
<dbReference type="Pfam" id="PF01509">
    <property type="entry name" value="TruB_N"/>
    <property type="match status" value="1"/>
</dbReference>
<keyword evidence="3 5" id="KW-0819">tRNA processing</keyword>
<dbReference type="EC" id="5.4.99.25" evidence="5"/>
<dbReference type="HAMAP" id="MF_01080">
    <property type="entry name" value="TruB_bact"/>
    <property type="match status" value="1"/>
</dbReference>
<dbReference type="GO" id="GO:1990481">
    <property type="term" value="P:mRNA pseudouridine synthesis"/>
    <property type="evidence" value="ECO:0007669"/>
    <property type="project" value="TreeGrafter"/>
</dbReference>
<dbReference type="PANTHER" id="PTHR13767">
    <property type="entry name" value="TRNA-PSEUDOURIDINE SYNTHASE"/>
    <property type="match status" value="1"/>
</dbReference>
<comment type="function">
    <text evidence="5">Responsible for synthesis of pseudouridine from uracil-55 in the psi GC loop of transfer RNAs.</text>
</comment>
<evidence type="ECO:0000256" key="1">
    <source>
        <dbReference type="ARBA" id="ARBA00000385"/>
    </source>
</evidence>
<dbReference type="InterPro" id="IPR014780">
    <property type="entry name" value="tRNA_psdUridine_synth_TruB"/>
</dbReference>
<evidence type="ECO:0000256" key="2">
    <source>
        <dbReference type="ARBA" id="ARBA00005642"/>
    </source>
</evidence>
<comment type="catalytic activity">
    <reaction evidence="1 5">
        <text>uridine(55) in tRNA = pseudouridine(55) in tRNA</text>
        <dbReference type="Rhea" id="RHEA:42532"/>
        <dbReference type="Rhea" id="RHEA-COMP:10101"/>
        <dbReference type="Rhea" id="RHEA-COMP:10102"/>
        <dbReference type="ChEBI" id="CHEBI:65314"/>
        <dbReference type="ChEBI" id="CHEBI:65315"/>
        <dbReference type="EC" id="5.4.99.25"/>
    </reaction>
</comment>
<dbReference type="SUPFAM" id="SSF55120">
    <property type="entry name" value="Pseudouridine synthase"/>
    <property type="match status" value="1"/>
</dbReference>
<feature type="active site" description="Nucleophile" evidence="5">
    <location>
        <position position="38"/>
    </location>
</feature>
<dbReference type="NCBIfam" id="TIGR00431">
    <property type="entry name" value="TruB"/>
    <property type="match status" value="1"/>
</dbReference>
<dbReference type="Proteomes" id="UP000004594">
    <property type="component" value="Unassembled WGS sequence"/>
</dbReference>
<organism evidence="8 9">
    <name type="scientific">Dialister micraerophilus UPII 345-E</name>
    <dbReference type="NCBI Taxonomy" id="910314"/>
    <lineage>
        <taxon>Bacteria</taxon>
        <taxon>Bacillati</taxon>
        <taxon>Bacillota</taxon>
        <taxon>Negativicutes</taxon>
        <taxon>Veillonellales</taxon>
        <taxon>Veillonellaceae</taxon>
        <taxon>Dialister</taxon>
    </lineage>
</organism>
<protein>
    <recommendedName>
        <fullName evidence="5">tRNA pseudouridine synthase B</fullName>
        <ecNumber evidence="5">5.4.99.25</ecNumber>
    </recommendedName>
    <alternativeName>
        <fullName evidence="5">tRNA pseudouridine(55) synthase</fullName>
        <shortName evidence="5">Psi55 synthase</shortName>
    </alternativeName>
    <alternativeName>
        <fullName evidence="5">tRNA pseudouridylate synthase</fullName>
    </alternativeName>
    <alternativeName>
        <fullName evidence="5">tRNA-uridine isomerase</fullName>
    </alternativeName>
</protein>
<evidence type="ECO:0000259" key="6">
    <source>
        <dbReference type="Pfam" id="PF01509"/>
    </source>
</evidence>
<dbReference type="GO" id="GO:0160148">
    <property type="term" value="F:tRNA pseudouridine(55) synthase activity"/>
    <property type="evidence" value="ECO:0007669"/>
    <property type="project" value="UniProtKB-EC"/>
</dbReference>
<comment type="similarity">
    <text evidence="2 5">Belongs to the pseudouridine synthase TruB family. Type 1 subfamily.</text>
</comment>
<reference evidence="8 9" key="1">
    <citation type="submission" date="2010-11" db="EMBL/GenBank/DDBJ databases">
        <authorList>
            <person name="Durkin A.S."/>
            <person name="Madupu R."/>
            <person name="Torralba M."/>
            <person name="Gillis M."/>
            <person name="Methe B."/>
            <person name="Sutton G."/>
            <person name="Nelson K.E."/>
        </authorList>
    </citation>
    <scope>NUCLEOTIDE SEQUENCE [LARGE SCALE GENOMIC DNA]</scope>
    <source>
        <strain evidence="8 9">UPII 345-E</strain>
    </source>
</reference>
<dbReference type="Gene3D" id="3.30.2350.10">
    <property type="entry name" value="Pseudouridine synthase"/>
    <property type="match status" value="1"/>
</dbReference>
<dbReference type="PANTHER" id="PTHR13767:SF2">
    <property type="entry name" value="PSEUDOURIDYLATE SYNTHASE TRUB1"/>
    <property type="match status" value="1"/>
</dbReference>
<evidence type="ECO:0000259" key="7">
    <source>
        <dbReference type="Pfam" id="PF09157"/>
    </source>
</evidence>
<sequence>MDGIINVLKPSGMTSFDVIAKLRKIYGQKKIGHGGTLDPMAAGVLPVFLGKATRIIEYASIDKKTYEAEFIMNIETDTEDMTGKVISTSNEKPSDEAWYSALNKFRGKIMQVPSQYSAIQINGERAYKTARKGQKVNIPAREVNIEKLEIRSIEYPYIRISVTCSAGTYIRALGRDLGKSVKCPLTMSFLLRTKMGPFDIENAVTLEEINENPYDCVQKELGDFVSHLPRIKLDENNGKGFLQGKRILQKMNDCEIIAVYGEEGTLLGIAEMKKGVLHPRKVLQEV</sequence>
<gene>
    <name evidence="5 8" type="primary">truB</name>
    <name evidence="8" type="ORF">HMPREF9220_0245</name>
</gene>
<feature type="domain" description="tRNA pseudouridine synthase II TruB subfamily 1 C-terminal" evidence="7">
    <location>
        <begin position="229"/>
        <end position="283"/>
    </location>
</feature>
<dbReference type="AlphaFoldDB" id="E4LAI0"/>
<evidence type="ECO:0000256" key="5">
    <source>
        <dbReference type="HAMAP-Rule" id="MF_01080"/>
    </source>
</evidence>
<feature type="domain" description="Pseudouridine synthase II N-terminal" evidence="6">
    <location>
        <begin position="23"/>
        <end position="170"/>
    </location>
</feature>
<dbReference type="eggNOG" id="COG0130">
    <property type="taxonomic scope" value="Bacteria"/>
</dbReference>
<dbReference type="InterPro" id="IPR002501">
    <property type="entry name" value="PsdUridine_synth_N"/>
</dbReference>
<evidence type="ECO:0000256" key="4">
    <source>
        <dbReference type="ARBA" id="ARBA00023235"/>
    </source>
</evidence>
<dbReference type="Pfam" id="PF09157">
    <property type="entry name" value="TruB-C_2"/>
    <property type="match status" value="1"/>
</dbReference>
<comment type="caution">
    <text evidence="8">The sequence shown here is derived from an EMBL/GenBank/DDBJ whole genome shotgun (WGS) entry which is preliminary data.</text>
</comment>
<evidence type="ECO:0000313" key="9">
    <source>
        <dbReference type="Proteomes" id="UP000004594"/>
    </source>
</evidence>
<accession>E4LAI0</accession>
<dbReference type="OrthoDB" id="9802309at2"/>
<dbReference type="RefSeq" id="WP_007555254.1">
    <property type="nucleotide sequence ID" value="NZ_AENT01000030.1"/>
</dbReference>
<evidence type="ECO:0000313" key="8">
    <source>
        <dbReference type="EMBL" id="EFR42203.1"/>
    </source>
</evidence>
<dbReference type="GO" id="GO:0003723">
    <property type="term" value="F:RNA binding"/>
    <property type="evidence" value="ECO:0007669"/>
    <property type="project" value="InterPro"/>
</dbReference>
<dbReference type="InterPro" id="IPR015240">
    <property type="entry name" value="tRNA_sdUridine_synth_fam1_C"/>
</dbReference>
<keyword evidence="4 5" id="KW-0413">Isomerase</keyword>
<evidence type="ECO:0000256" key="3">
    <source>
        <dbReference type="ARBA" id="ARBA00022694"/>
    </source>
</evidence>